<feature type="chain" id="PRO_5017255308" description="Copper chaperone PCu(A)C" evidence="2">
    <location>
        <begin position="20"/>
        <end position="219"/>
    </location>
</feature>
<reference evidence="3 4" key="1">
    <citation type="submission" date="2018-09" db="EMBL/GenBank/DDBJ databases">
        <title>YIM 75000 draft genome.</title>
        <authorList>
            <person name="Tang S."/>
            <person name="Feng Y."/>
        </authorList>
    </citation>
    <scope>NUCLEOTIDE SEQUENCE [LARGE SCALE GENOMIC DNA]</scope>
    <source>
        <strain evidence="3 4">YIM 75000</strain>
    </source>
</reference>
<sequence length="219" mass="22234">MSTRRRTALAGALLVPALAACGTNPETSAVTRNYAPADGVQAILGDLRVLNALVVEPAEEGGTAILSMTITAGDQGDTLQDVTVSDATARIEGETEVAAGSSVRYGAPSSTDQILLEDFQGPVGGNVELTLLFEEAGSVVLNPPVVAPTGYYEGLTADQLVSPTPGPLPTPTLAPTPGATQEEPAVGREEGEEVSEPTAEPSGEQTPESSAEPTPDATP</sequence>
<dbReference type="AlphaFoldDB" id="A0A3A3Z0G2"/>
<evidence type="ECO:0000256" key="1">
    <source>
        <dbReference type="SAM" id="MobiDB-lite"/>
    </source>
</evidence>
<evidence type="ECO:0000313" key="3">
    <source>
        <dbReference type="EMBL" id="RJK97739.1"/>
    </source>
</evidence>
<feature type="signal peptide" evidence="2">
    <location>
        <begin position="1"/>
        <end position="19"/>
    </location>
</feature>
<feature type="compositionally biased region" description="Polar residues" evidence="1">
    <location>
        <begin position="203"/>
        <end position="212"/>
    </location>
</feature>
<dbReference type="PROSITE" id="PS51257">
    <property type="entry name" value="PROKAR_LIPOPROTEIN"/>
    <property type="match status" value="1"/>
</dbReference>
<keyword evidence="2" id="KW-0732">Signal</keyword>
<accession>A0A3A3Z0G2</accession>
<proteinExistence type="predicted"/>
<gene>
    <name evidence="3" type="ORF">D5H78_01700</name>
</gene>
<dbReference type="SUPFAM" id="SSF110087">
    <property type="entry name" value="DR1885-like metal-binding protein"/>
    <property type="match status" value="1"/>
</dbReference>
<feature type="compositionally biased region" description="Pro residues" evidence="1">
    <location>
        <begin position="164"/>
        <end position="174"/>
    </location>
</feature>
<organism evidence="3 4">
    <name type="scientific">Vallicoccus soli</name>
    <dbReference type="NCBI Taxonomy" id="2339232"/>
    <lineage>
        <taxon>Bacteria</taxon>
        <taxon>Bacillati</taxon>
        <taxon>Actinomycetota</taxon>
        <taxon>Actinomycetes</taxon>
        <taxon>Motilibacterales</taxon>
        <taxon>Vallicoccaceae</taxon>
        <taxon>Vallicoccus</taxon>
    </lineage>
</organism>
<keyword evidence="4" id="KW-1185">Reference proteome</keyword>
<evidence type="ECO:0008006" key="5">
    <source>
        <dbReference type="Google" id="ProtNLM"/>
    </source>
</evidence>
<dbReference type="InterPro" id="IPR036182">
    <property type="entry name" value="PCuAC_sf"/>
</dbReference>
<dbReference type="Proteomes" id="UP000265614">
    <property type="component" value="Unassembled WGS sequence"/>
</dbReference>
<feature type="region of interest" description="Disordered" evidence="1">
    <location>
        <begin position="157"/>
        <end position="219"/>
    </location>
</feature>
<comment type="caution">
    <text evidence="3">The sequence shown here is derived from an EMBL/GenBank/DDBJ whole genome shotgun (WGS) entry which is preliminary data.</text>
</comment>
<evidence type="ECO:0000256" key="2">
    <source>
        <dbReference type="SAM" id="SignalP"/>
    </source>
</evidence>
<dbReference type="EMBL" id="QZEZ01000001">
    <property type="protein sequence ID" value="RJK97739.1"/>
    <property type="molecule type" value="Genomic_DNA"/>
</dbReference>
<dbReference type="OrthoDB" id="3787120at2"/>
<name>A0A3A3Z0G2_9ACTN</name>
<dbReference type="RefSeq" id="WP_119948665.1">
    <property type="nucleotide sequence ID" value="NZ_QZEZ01000001.1"/>
</dbReference>
<feature type="compositionally biased region" description="Low complexity" evidence="1">
    <location>
        <begin position="175"/>
        <end position="184"/>
    </location>
</feature>
<evidence type="ECO:0000313" key="4">
    <source>
        <dbReference type="Proteomes" id="UP000265614"/>
    </source>
</evidence>
<protein>
    <recommendedName>
        <fullName evidence="5">Copper chaperone PCu(A)C</fullName>
    </recommendedName>
</protein>